<evidence type="ECO:0000256" key="3">
    <source>
        <dbReference type="ARBA" id="ARBA00022452"/>
    </source>
</evidence>
<dbReference type="Gene3D" id="2.170.130.10">
    <property type="entry name" value="TonB-dependent receptor, plug domain"/>
    <property type="match status" value="1"/>
</dbReference>
<evidence type="ECO:0000256" key="2">
    <source>
        <dbReference type="ARBA" id="ARBA00022448"/>
    </source>
</evidence>
<evidence type="ECO:0000256" key="1">
    <source>
        <dbReference type="ARBA" id="ARBA00004571"/>
    </source>
</evidence>
<dbReference type="PANTHER" id="PTHR30069">
    <property type="entry name" value="TONB-DEPENDENT OUTER MEMBRANE RECEPTOR"/>
    <property type="match status" value="1"/>
</dbReference>
<keyword evidence="3" id="KW-1134">Transmembrane beta strand</keyword>
<dbReference type="GO" id="GO:0030246">
    <property type="term" value="F:carbohydrate binding"/>
    <property type="evidence" value="ECO:0007669"/>
    <property type="project" value="InterPro"/>
</dbReference>
<organism evidence="9">
    <name type="scientific">Solibacter usitatus (strain Ellin6076)</name>
    <dbReference type="NCBI Taxonomy" id="234267"/>
    <lineage>
        <taxon>Bacteria</taxon>
        <taxon>Pseudomonadati</taxon>
        <taxon>Acidobacteriota</taxon>
        <taxon>Terriglobia</taxon>
        <taxon>Bryobacterales</taxon>
        <taxon>Solibacteraceae</taxon>
        <taxon>Candidatus Solibacter</taxon>
    </lineage>
</organism>
<keyword evidence="7" id="KW-0732">Signal</keyword>
<keyword evidence="4" id="KW-0812">Transmembrane</keyword>
<evidence type="ECO:0000256" key="6">
    <source>
        <dbReference type="ARBA" id="ARBA00023237"/>
    </source>
</evidence>
<dbReference type="STRING" id="234267.Acid_0213"/>
<dbReference type="SUPFAM" id="SSF49452">
    <property type="entry name" value="Starch-binding domain-like"/>
    <property type="match status" value="1"/>
</dbReference>
<dbReference type="PANTHER" id="PTHR30069:SF46">
    <property type="entry name" value="OAR PROTEIN"/>
    <property type="match status" value="1"/>
</dbReference>
<dbReference type="Pfam" id="PF25183">
    <property type="entry name" value="OMP_b-brl_4"/>
    <property type="match status" value="1"/>
</dbReference>
<accession>Q02CJ0</accession>
<evidence type="ECO:0000256" key="4">
    <source>
        <dbReference type="ARBA" id="ARBA00022692"/>
    </source>
</evidence>
<dbReference type="InterPro" id="IPR013784">
    <property type="entry name" value="Carb-bd-like_fold"/>
</dbReference>
<name>Q02CJ0_SOLUE</name>
<gene>
    <name evidence="9" type="ordered locus">Acid_0213</name>
</gene>
<dbReference type="HOGENOM" id="CLU_006298_0_0_0"/>
<dbReference type="SUPFAM" id="SSF56935">
    <property type="entry name" value="Porins"/>
    <property type="match status" value="1"/>
</dbReference>
<evidence type="ECO:0000313" key="9">
    <source>
        <dbReference type="EMBL" id="ABJ81226.1"/>
    </source>
</evidence>
<dbReference type="Gene3D" id="2.40.170.20">
    <property type="entry name" value="TonB-dependent receptor, beta-barrel domain"/>
    <property type="match status" value="1"/>
</dbReference>
<evidence type="ECO:0000259" key="8">
    <source>
        <dbReference type="Pfam" id="PF25183"/>
    </source>
</evidence>
<feature type="domain" description="TonB-dependent transporter Oar-like beta-barrel" evidence="8">
    <location>
        <begin position="247"/>
        <end position="1177"/>
    </location>
</feature>
<keyword evidence="2" id="KW-0813">Transport</keyword>
<dbReference type="InterPro" id="IPR039426">
    <property type="entry name" value="TonB-dep_rcpt-like"/>
</dbReference>
<dbReference type="OrthoDB" id="97893at2"/>
<feature type="chain" id="PRO_5004163903" evidence="7">
    <location>
        <begin position="24"/>
        <end position="1184"/>
    </location>
</feature>
<dbReference type="EMBL" id="CP000473">
    <property type="protein sequence ID" value="ABJ81226.1"/>
    <property type="molecule type" value="Genomic_DNA"/>
</dbReference>
<feature type="signal peptide" evidence="7">
    <location>
        <begin position="1"/>
        <end position="23"/>
    </location>
</feature>
<dbReference type="Gene3D" id="2.60.40.1120">
    <property type="entry name" value="Carboxypeptidase-like, regulatory domain"/>
    <property type="match status" value="1"/>
</dbReference>
<dbReference type="KEGG" id="sus:Acid_0213"/>
<reference evidence="9" key="1">
    <citation type="submission" date="2006-10" db="EMBL/GenBank/DDBJ databases">
        <title>Complete sequence of Solibacter usitatus Ellin6076.</title>
        <authorList>
            <consortium name="US DOE Joint Genome Institute"/>
            <person name="Copeland A."/>
            <person name="Lucas S."/>
            <person name="Lapidus A."/>
            <person name="Barry K."/>
            <person name="Detter J.C."/>
            <person name="Glavina del Rio T."/>
            <person name="Hammon N."/>
            <person name="Israni S."/>
            <person name="Dalin E."/>
            <person name="Tice H."/>
            <person name="Pitluck S."/>
            <person name="Thompson L.S."/>
            <person name="Brettin T."/>
            <person name="Bruce D."/>
            <person name="Han C."/>
            <person name="Tapia R."/>
            <person name="Gilna P."/>
            <person name="Schmutz J."/>
            <person name="Larimer F."/>
            <person name="Land M."/>
            <person name="Hauser L."/>
            <person name="Kyrpides N."/>
            <person name="Mikhailova N."/>
            <person name="Janssen P.H."/>
            <person name="Kuske C.R."/>
            <person name="Richardson P."/>
        </authorList>
    </citation>
    <scope>NUCLEOTIDE SEQUENCE</scope>
    <source>
        <strain evidence="9">Ellin6076</strain>
    </source>
</reference>
<keyword evidence="6" id="KW-0998">Cell outer membrane</keyword>
<sequence precursor="true">MYRFAVGLRLALLSLICASAMFAQRDLATLVGTVIDPSGGVVGNAKVTITENETGQVYTLLTSSGGEFVRPALKPSTYSVKVSAPGFRTAEQKDILLKAGERTGISIALTVGDVGQTVEVTAAAPLLQTESTQVGASMNTKTLTDAPLGGQRNFTYLARLSPGVLPAEPGARDSANGGFSAGGVRGNGQNNFLLNGVDNNVNTIDFLNQTSYAVGPSVEAISEMSVQTNGFNAEYGRAAGAVINVNLKSGSNQLHGSLFEVLQNKRLNANSWTNNQANKPRGPFIQNQFGATAGGPIRKNKLFIFGDYQGTRIASSGGIQGLGFSSSTATVPTPAMKTGDFSSILGAGATGTDVNGNPINFQKGMIYDPLSTVGPANAPVSRTPFVGNKIPTNRMDPAFAQILQLFPAPNQPVITGTQPTGDYFYNTPGGQLTDQGDARVDYRLSDKDSLFGSVSWGNTSKTSVAPFPGALDNSGFNGTGELDLNRNGQISYTRVWKPTVVSETRASFTRLVTSRVGANPNVDLFKQFGIGGYNPTFAYTANGGLPNITPSGYTGFGGAQWGPTLEYNNVWDFVQNVAISKGTHAIKLGAEFRQVRFPFFQVPAPHGIVSYSGNETAFPSSKSSSLGPTVGASTGDAIASALLGQVDNAQISTANFISSQKIAWAGYVQDDWKISRKLTVNIGLRYELWSPIGERFGRQANFDLQAMTLFIPSGKQQDLPLPPNFAAAFPNVAVSRGKVDNYLVPWDKLDFGPRIGLAYQLTPKTVIRAGYGVFYGGEENQGGSPNRGEGIPFNETVQFNRTPGIVSSFIGISDPNCINCQYMPGGLTGGYPASPFTQNAQIQFRGVQPDFRNPLVHKWNLIVQRELPGDMALEVGFEGNHQAHQVILGNTDTYPNLGTTNSSISADSLRYINSACATCQSVGSGLSITVSNGFGNYAAGSAKLEKRFSHGLQFLTAYTWSHALANSGTPLSGSSNLGYIDPTNWGSGYASASWDIRHSFTTGFNYDVPFGKGKQLGGNMNRALDAIAGNWHLNGILTLRTGVAYGIAGTSCQGVWGRCEPDIVPGFTANQAPAGGRTPNQWFDINAYKVAAPLTGGNLGLQAATGPPTKTLDFSTFKDFRFTERWKVQFRAEALNLFNTPVFSTPDANLSDAKSLGGNGNFGRITSTQAGTERRMQFALRLQF</sequence>
<keyword evidence="5" id="KW-0472">Membrane</keyword>
<keyword evidence="9" id="KW-0675">Receptor</keyword>
<proteinExistence type="predicted"/>
<dbReference type="InterPro" id="IPR036942">
    <property type="entry name" value="Beta-barrel_TonB_sf"/>
</dbReference>
<dbReference type="InterPro" id="IPR037066">
    <property type="entry name" value="Plug_dom_sf"/>
</dbReference>
<evidence type="ECO:0000256" key="7">
    <source>
        <dbReference type="SAM" id="SignalP"/>
    </source>
</evidence>
<dbReference type="InterPro" id="IPR057601">
    <property type="entry name" value="Oar-like_b-barrel"/>
</dbReference>
<evidence type="ECO:0000256" key="5">
    <source>
        <dbReference type="ARBA" id="ARBA00023136"/>
    </source>
</evidence>
<comment type="subcellular location">
    <subcellularLocation>
        <location evidence="1">Cell outer membrane</location>
        <topology evidence="1">Multi-pass membrane protein</topology>
    </subcellularLocation>
</comment>
<protein>
    <submittedName>
        <fullName evidence="9">TonB-dependent receptor</fullName>
    </submittedName>
</protein>
<dbReference type="InParanoid" id="Q02CJ0"/>
<dbReference type="GO" id="GO:0009279">
    <property type="term" value="C:cell outer membrane"/>
    <property type="evidence" value="ECO:0007669"/>
    <property type="project" value="UniProtKB-SubCell"/>
</dbReference>
<dbReference type="GO" id="GO:0044718">
    <property type="term" value="P:siderophore transmembrane transport"/>
    <property type="evidence" value="ECO:0007669"/>
    <property type="project" value="TreeGrafter"/>
</dbReference>
<dbReference type="GO" id="GO:0015344">
    <property type="term" value="F:siderophore uptake transmembrane transporter activity"/>
    <property type="evidence" value="ECO:0007669"/>
    <property type="project" value="TreeGrafter"/>
</dbReference>
<dbReference type="AlphaFoldDB" id="Q02CJ0"/>
<dbReference type="eggNOG" id="COG4771">
    <property type="taxonomic scope" value="Bacteria"/>
</dbReference>
<dbReference type="Pfam" id="PF13620">
    <property type="entry name" value="CarboxypepD_reg"/>
    <property type="match status" value="1"/>
</dbReference>